<dbReference type="EMBL" id="MNPL01017168">
    <property type="protein sequence ID" value="OQR70558.1"/>
    <property type="molecule type" value="Genomic_DNA"/>
</dbReference>
<keyword evidence="3" id="KW-1185">Reference proteome</keyword>
<dbReference type="PANTHER" id="PTHR48411">
    <property type="entry name" value="OS01G0948300 PROTEIN"/>
    <property type="match status" value="1"/>
</dbReference>
<proteinExistence type="predicted"/>
<comment type="caution">
    <text evidence="2">The sequence shown here is derived from an EMBL/GenBank/DDBJ whole genome shotgun (WGS) entry which is preliminary data.</text>
</comment>
<evidence type="ECO:0000313" key="3">
    <source>
        <dbReference type="Proteomes" id="UP000192247"/>
    </source>
</evidence>
<name>A0A1V9XB22_9ACAR</name>
<dbReference type="STRING" id="418985.A0A1V9XB22"/>
<dbReference type="Proteomes" id="UP000192247">
    <property type="component" value="Unassembled WGS sequence"/>
</dbReference>
<dbReference type="InterPro" id="IPR001251">
    <property type="entry name" value="CRAL-TRIO_dom"/>
</dbReference>
<protein>
    <submittedName>
        <fullName evidence="2">Protein GDAP2-like</fullName>
    </submittedName>
</protein>
<dbReference type="PANTHER" id="PTHR48411:SF1">
    <property type="entry name" value="OS01G0948300 PROTEIN"/>
    <property type="match status" value="1"/>
</dbReference>
<dbReference type="OrthoDB" id="365077at2759"/>
<organism evidence="2 3">
    <name type="scientific">Tropilaelaps mercedesae</name>
    <dbReference type="NCBI Taxonomy" id="418985"/>
    <lineage>
        <taxon>Eukaryota</taxon>
        <taxon>Metazoa</taxon>
        <taxon>Ecdysozoa</taxon>
        <taxon>Arthropoda</taxon>
        <taxon>Chelicerata</taxon>
        <taxon>Arachnida</taxon>
        <taxon>Acari</taxon>
        <taxon>Parasitiformes</taxon>
        <taxon>Mesostigmata</taxon>
        <taxon>Gamasina</taxon>
        <taxon>Dermanyssoidea</taxon>
        <taxon>Laelapidae</taxon>
        <taxon>Tropilaelaps</taxon>
    </lineage>
</organism>
<evidence type="ECO:0000313" key="2">
    <source>
        <dbReference type="EMBL" id="OQR70558.1"/>
    </source>
</evidence>
<feature type="domain" description="CRAL-TRIO" evidence="1">
    <location>
        <begin position="8"/>
        <end position="103"/>
    </location>
</feature>
<dbReference type="Pfam" id="PF13716">
    <property type="entry name" value="CRAL_TRIO_2"/>
    <property type="match status" value="1"/>
</dbReference>
<dbReference type="InterPro" id="IPR036865">
    <property type="entry name" value="CRAL-TRIO_dom_sf"/>
</dbReference>
<dbReference type="InParanoid" id="A0A1V9XB22"/>
<accession>A0A1V9XB22</accession>
<dbReference type="Gene3D" id="3.40.525.10">
    <property type="entry name" value="CRAL-TRIO lipid binding domain"/>
    <property type="match status" value="1"/>
</dbReference>
<dbReference type="AlphaFoldDB" id="A0A1V9XB22"/>
<sequence length="103" mass="12136">MPFEVLCCYIIRLMDKEVAQPFVVVYLHALTGTRNHVPYSLLRELYHTLDYRYKKNLQQVYIVHPTLWSRLQLPAYRGKFACSVELSISTSTFLQTNLMYLSS</sequence>
<reference evidence="2 3" key="1">
    <citation type="journal article" date="2017" name="Gigascience">
        <title>Draft genome of the honey bee ectoparasitic mite, Tropilaelaps mercedesae, is shaped by the parasitic life history.</title>
        <authorList>
            <person name="Dong X."/>
            <person name="Armstrong S.D."/>
            <person name="Xia D."/>
            <person name="Makepeace B.L."/>
            <person name="Darby A.C."/>
            <person name="Kadowaki T."/>
        </authorList>
    </citation>
    <scope>NUCLEOTIDE SEQUENCE [LARGE SCALE GENOMIC DNA]</scope>
    <source>
        <strain evidence="2">Wuxi-XJTLU</strain>
    </source>
</reference>
<gene>
    <name evidence="2" type="ORF">BIW11_04132</name>
</gene>
<evidence type="ECO:0000259" key="1">
    <source>
        <dbReference type="Pfam" id="PF13716"/>
    </source>
</evidence>